<evidence type="ECO:0000313" key="2">
    <source>
        <dbReference type="EMBL" id="RNA63508.1"/>
    </source>
</evidence>
<evidence type="ECO:0000313" key="3">
    <source>
        <dbReference type="Proteomes" id="UP000278775"/>
    </source>
</evidence>
<gene>
    <name evidence="2" type="ORF">D1631_17065</name>
</gene>
<dbReference type="Proteomes" id="UP000278775">
    <property type="component" value="Unassembled WGS sequence"/>
</dbReference>
<keyword evidence="1" id="KW-0175">Coiled coil</keyword>
<proteinExistence type="predicted"/>
<name>A0A3M7TJQ7_9FLAO</name>
<sequence>MSELLYTKLGIDPSSLEGLTEEKAVEIASTIESGIRSKILESEDFYKTLDENKIPSEYKNKYLSEGTSKIAGIAKKTLDKEFALTQEDKSKFGEEDLKNIDKYISKVKEIYSGKVNAENNEVGNLQNENLTLKQSVEEYKGQLENLSTEYELRTADRLKQKDMQSLTMLEVIKLSGQLMGNIGATFKLVYPSLTEKYALVEEGGIPTIRKKDNPAFKVEFDNAGKKEHLSLNKALELEYKALGLWKETEEKSNPKTITINTDFMKKTIPENIQESIRKERAFLES</sequence>
<dbReference type="AlphaFoldDB" id="A0A3M7TJQ7"/>
<protein>
    <submittedName>
        <fullName evidence="2">Uncharacterized protein</fullName>
    </submittedName>
</protein>
<comment type="caution">
    <text evidence="2">The sequence shown here is derived from an EMBL/GenBank/DDBJ whole genome shotgun (WGS) entry which is preliminary data.</text>
</comment>
<dbReference type="RefSeq" id="WP_122637457.1">
    <property type="nucleotide sequence ID" value="NZ_QWIU01000002.1"/>
</dbReference>
<evidence type="ECO:0000256" key="1">
    <source>
        <dbReference type="SAM" id="Coils"/>
    </source>
</evidence>
<reference evidence="2 3" key="1">
    <citation type="submission" date="2018-08" db="EMBL/GenBank/DDBJ databases">
        <title>Chryseobacterium nematophagum: a novel matrix digesting pathogen of nematodes.</title>
        <authorList>
            <person name="Page A."/>
            <person name="Roberts M."/>
            <person name="Felix M.-A."/>
            <person name="Weir W."/>
        </authorList>
    </citation>
    <scope>NUCLEOTIDE SEQUENCE [LARGE SCALE GENOMIC DNA]</scope>
    <source>
        <strain evidence="2 3">JUb129</strain>
    </source>
</reference>
<organism evidence="2 3">
    <name type="scientific">Chryseobacterium nematophagum</name>
    <dbReference type="NCBI Taxonomy" id="2305228"/>
    <lineage>
        <taxon>Bacteria</taxon>
        <taxon>Pseudomonadati</taxon>
        <taxon>Bacteroidota</taxon>
        <taxon>Flavobacteriia</taxon>
        <taxon>Flavobacteriales</taxon>
        <taxon>Weeksellaceae</taxon>
        <taxon>Chryseobacterium group</taxon>
        <taxon>Chryseobacterium</taxon>
    </lineage>
</organism>
<dbReference type="EMBL" id="QWIU01000002">
    <property type="protein sequence ID" value="RNA63508.1"/>
    <property type="molecule type" value="Genomic_DNA"/>
</dbReference>
<accession>A0A3M7TJQ7</accession>
<feature type="coiled-coil region" evidence="1">
    <location>
        <begin position="115"/>
        <end position="149"/>
    </location>
</feature>